<dbReference type="EMBL" id="CP071795">
    <property type="protein sequence ID" value="QTD37541.1"/>
    <property type="molecule type" value="Genomic_DNA"/>
</dbReference>
<proteinExistence type="predicted"/>
<reference evidence="1 2" key="1">
    <citation type="submission" date="2021-03" db="EMBL/GenBank/DDBJ databases">
        <title>Complete genome of Polaribacter_sp.G4M1.</title>
        <authorList>
            <person name="Jeong S.W."/>
            <person name="Bae J.W."/>
        </authorList>
    </citation>
    <scope>NUCLEOTIDE SEQUENCE [LARGE SCALE GENOMIC DNA]</scope>
    <source>
        <strain evidence="1 2">G4M1</strain>
    </source>
</reference>
<protein>
    <recommendedName>
        <fullName evidence="3">Alpha/beta hydrolase</fullName>
    </recommendedName>
</protein>
<gene>
    <name evidence="1" type="ORF">JL193_15910</name>
</gene>
<evidence type="ECO:0008006" key="3">
    <source>
        <dbReference type="Google" id="ProtNLM"/>
    </source>
</evidence>
<accession>A0ABX7STP4</accession>
<sequence length="356" mass="40029">MKTITLVICICISTLIHAQKYSFIPDSLKLITMDKLMKKPLPTSLDLVYYEDGTKTTLKEVMPLVIQQKLQPHMFVDKDGNYIALVVAKSKTKAEDIRIRYKNMPESLQKLGYSFGNPNSNTVIINTQGGPMINLLTDSFKSIFKEAGDINEDKYFLINVHQAQTLKPEKFIMSEISFEQAKAYSKETSKMLYDLISYFKSENKKVYIVGISFGSFVGEGLIAEYGNIADGYLLAVGRLDMTEEIWKAYSKGIAASFKEDAINVVVGSRSDDEVTTVNIRKIAAGFGHNRYTKLLENTDLSNLTYLYAKSDQNVGKLTDDEIKFLKSKGANVIGFEGGHRSWTKHLKEGIDLLLKN</sequence>
<evidence type="ECO:0000313" key="1">
    <source>
        <dbReference type="EMBL" id="QTD37541.1"/>
    </source>
</evidence>
<dbReference type="Proteomes" id="UP000663935">
    <property type="component" value="Chromosome"/>
</dbReference>
<keyword evidence="2" id="KW-1185">Reference proteome</keyword>
<organism evidence="1 2">
    <name type="scientific">Polaribacter batillariae</name>
    <dbReference type="NCBI Taxonomy" id="2808900"/>
    <lineage>
        <taxon>Bacteria</taxon>
        <taxon>Pseudomonadati</taxon>
        <taxon>Bacteroidota</taxon>
        <taxon>Flavobacteriia</taxon>
        <taxon>Flavobacteriales</taxon>
        <taxon>Flavobacteriaceae</taxon>
    </lineage>
</organism>
<name>A0ABX7STP4_9FLAO</name>
<dbReference type="RefSeq" id="WP_207971709.1">
    <property type="nucleotide sequence ID" value="NZ_CP071795.1"/>
</dbReference>
<evidence type="ECO:0000313" key="2">
    <source>
        <dbReference type="Proteomes" id="UP000663935"/>
    </source>
</evidence>